<dbReference type="InterPro" id="IPR039422">
    <property type="entry name" value="MarR/SlyA-like"/>
</dbReference>
<dbReference type="InterPro" id="IPR036388">
    <property type="entry name" value="WH-like_DNA-bd_sf"/>
</dbReference>
<evidence type="ECO:0000313" key="3">
    <source>
        <dbReference type="Proteomes" id="UP000033572"/>
    </source>
</evidence>
<dbReference type="EMBL" id="JYIU01000041">
    <property type="protein sequence ID" value="KJL21146.1"/>
    <property type="molecule type" value="Genomic_DNA"/>
</dbReference>
<comment type="caution">
    <text evidence="2">The sequence shown here is derived from an EMBL/GenBank/DDBJ whole genome shotgun (WGS) entry which is preliminary data.</text>
</comment>
<dbReference type="Gene3D" id="1.10.10.10">
    <property type="entry name" value="Winged helix-like DNA-binding domain superfamily/Winged helix DNA-binding domain"/>
    <property type="match status" value="1"/>
</dbReference>
<dbReference type="SMART" id="SM00347">
    <property type="entry name" value="HTH_MARR"/>
    <property type="match status" value="1"/>
</dbReference>
<dbReference type="AlphaFoldDB" id="A0A0F0KPF8"/>
<proteinExistence type="predicted"/>
<sequence length="157" mass="16580">MTDAGEGVAALEAEVSSRIGTFLKRAEQALIAEKTRVLRPFDLTVAQYAAMLALHYAPGQSAAQLARAAAVTPQTMAAVLGSLESKQLIERVVSTLHAKVLVVTLTDAGEDLVMKADVEAKAVEARLKRAFTAPESMALISLLERSIDALAPIAEVP</sequence>
<dbReference type="KEGG" id="mfol:DXT68_14340"/>
<accession>A0A0F0KPF8</accession>
<dbReference type="InterPro" id="IPR036390">
    <property type="entry name" value="WH_DNA-bd_sf"/>
</dbReference>
<protein>
    <submittedName>
        <fullName evidence="2">Transcriptional regulator SlyA</fullName>
    </submittedName>
</protein>
<dbReference type="InterPro" id="IPR000835">
    <property type="entry name" value="HTH_MarR-typ"/>
</dbReference>
<dbReference type="PROSITE" id="PS50995">
    <property type="entry name" value="HTH_MARR_2"/>
    <property type="match status" value="1"/>
</dbReference>
<dbReference type="PANTHER" id="PTHR33164">
    <property type="entry name" value="TRANSCRIPTIONAL REGULATOR, MARR FAMILY"/>
    <property type="match status" value="1"/>
</dbReference>
<organism evidence="2 3">
    <name type="scientific">Microbacterium foliorum</name>
    <dbReference type="NCBI Taxonomy" id="104336"/>
    <lineage>
        <taxon>Bacteria</taxon>
        <taxon>Bacillati</taxon>
        <taxon>Actinomycetota</taxon>
        <taxon>Actinomycetes</taxon>
        <taxon>Micrococcales</taxon>
        <taxon>Microbacteriaceae</taxon>
        <taxon>Microbacterium</taxon>
    </lineage>
</organism>
<dbReference type="SUPFAM" id="SSF46785">
    <property type="entry name" value="Winged helix' DNA-binding domain"/>
    <property type="match status" value="1"/>
</dbReference>
<name>A0A0F0KPF8_9MICO</name>
<evidence type="ECO:0000259" key="1">
    <source>
        <dbReference type="PROSITE" id="PS50995"/>
    </source>
</evidence>
<dbReference type="PANTHER" id="PTHR33164:SF43">
    <property type="entry name" value="HTH-TYPE TRANSCRIPTIONAL REPRESSOR YETL"/>
    <property type="match status" value="1"/>
</dbReference>
<evidence type="ECO:0000313" key="2">
    <source>
        <dbReference type="EMBL" id="KJL21146.1"/>
    </source>
</evidence>
<keyword evidence="3" id="KW-1185">Reference proteome</keyword>
<dbReference type="GO" id="GO:0006950">
    <property type="term" value="P:response to stress"/>
    <property type="evidence" value="ECO:0007669"/>
    <property type="project" value="TreeGrafter"/>
</dbReference>
<reference evidence="2 3" key="1">
    <citation type="submission" date="2015-02" db="EMBL/GenBank/DDBJ databases">
        <title>Draft genome sequences of ten Microbacterium spp. with emphasis on heavy metal contaminated environments.</title>
        <authorList>
            <person name="Corretto E."/>
        </authorList>
    </citation>
    <scope>NUCLEOTIDE SEQUENCE [LARGE SCALE GENOMIC DNA]</scope>
    <source>
        <strain evidence="2 3">DSM 12966</strain>
    </source>
</reference>
<dbReference type="PATRIC" id="fig|104336.4.peg.1871"/>
<dbReference type="GO" id="GO:0003700">
    <property type="term" value="F:DNA-binding transcription factor activity"/>
    <property type="evidence" value="ECO:0007669"/>
    <property type="project" value="InterPro"/>
</dbReference>
<gene>
    <name evidence="2" type="primary">slyA_2</name>
    <name evidence="2" type="ORF">RN50_01830</name>
</gene>
<feature type="domain" description="HTH marR-type" evidence="1">
    <location>
        <begin position="16"/>
        <end position="148"/>
    </location>
</feature>
<dbReference type="Proteomes" id="UP000033572">
    <property type="component" value="Unassembled WGS sequence"/>
</dbReference>
<dbReference type="Pfam" id="PF12802">
    <property type="entry name" value="MarR_2"/>
    <property type="match status" value="1"/>
</dbReference>